<dbReference type="EMBL" id="HG994585">
    <property type="protein sequence ID" value="CAF2968110.1"/>
    <property type="molecule type" value="Genomic_DNA"/>
</dbReference>
<dbReference type="InterPro" id="IPR036291">
    <property type="entry name" value="NAD(P)-bd_dom_sf"/>
</dbReference>
<dbReference type="GO" id="GO:0005829">
    <property type="term" value="C:cytosol"/>
    <property type="evidence" value="ECO:0007669"/>
    <property type="project" value="TreeGrafter"/>
</dbReference>
<dbReference type="Proteomes" id="UP000675881">
    <property type="component" value="Chromosome 6"/>
</dbReference>
<evidence type="ECO:0000313" key="7">
    <source>
        <dbReference type="Proteomes" id="UP000675881"/>
    </source>
</evidence>
<keyword evidence="3" id="KW-0554">One-carbon metabolism</keyword>
<feature type="domain" description="S-adenosyl-L-homocysteine hydrolase NAD binding" evidence="5">
    <location>
        <begin position="142"/>
        <end position="233"/>
    </location>
</feature>
<name>A0A7R8CY99_LEPSM</name>
<accession>A0A7R8CY99</accession>
<reference evidence="6" key="1">
    <citation type="submission" date="2021-02" db="EMBL/GenBank/DDBJ databases">
        <authorList>
            <person name="Bekaert M."/>
        </authorList>
    </citation>
    <scope>NUCLEOTIDE SEQUENCE</scope>
    <source>
        <strain evidence="6">IoA-00</strain>
    </source>
</reference>
<dbReference type="AlphaFoldDB" id="A0A7R8CY99"/>
<evidence type="ECO:0000313" key="6">
    <source>
        <dbReference type="EMBL" id="CAF2968110.1"/>
    </source>
</evidence>
<gene>
    <name evidence="6" type="ORF">LSAA_12210</name>
</gene>
<dbReference type="InterPro" id="IPR042172">
    <property type="entry name" value="Adenosylhomocyst_ase-like_sf"/>
</dbReference>
<evidence type="ECO:0000259" key="5">
    <source>
        <dbReference type="SMART" id="SM00997"/>
    </source>
</evidence>
<dbReference type="InterPro" id="IPR015878">
    <property type="entry name" value="Ado_hCys_hydrolase_NAD-bd"/>
</dbReference>
<evidence type="ECO:0000256" key="2">
    <source>
        <dbReference type="ARBA" id="ARBA00007122"/>
    </source>
</evidence>
<dbReference type="PANTHER" id="PTHR23420:SF0">
    <property type="entry name" value="ADENOSYLHOMOCYSTEINASE"/>
    <property type="match status" value="1"/>
</dbReference>
<proteinExistence type="inferred from homology"/>
<dbReference type="Gene3D" id="3.40.50.720">
    <property type="entry name" value="NAD(P)-binding Rossmann-like Domain"/>
    <property type="match status" value="1"/>
</dbReference>
<dbReference type="SMART" id="SM00997">
    <property type="entry name" value="AdoHcyase_NAD"/>
    <property type="match status" value="1"/>
</dbReference>
<keyword evidence="6" id="KW-0378">Hydrolase</keyword>
<evidence type="ECO:0000256" key="1">
    <source>
        <dbReference type="ARBA" id="ARBA00001911"/>
    </source>
</evidence>
<dbReference type="GO" id="GO:0033353">
    <property type="term" value="P:S-adenosylmethionine cycle"/>
    <property type="evidence" value="ECO:0007669"/>
    <property type="project" value="TreeGrafter"/>
</dbReference>
<organism evidence="6 7">
    <name type="scientific">Lepeophtheirus salmonis</name>
    <name type="common">Salmon louse</name>
    <name type="synonym">Caligus salmonis</name>
    <dbReference type="NCBI Taxonomy" id="72036"/>
    <lineage>
        <taxon>Eukaryota</taxon>
        <taxon>Metazoa</taxon>
        <taxon>Ecdysozoa</taxon>
        <taxon>Arthropoda</taxon>
        <taxon>Crustacea</taxon>
        <taxon>Multicrustacea</taxon>
        <taxon>Hexanauplia</taxon>
        <taxon>Copepoda</taxon>
        <taxon>Siphonostomatoida</taxon>
        <taxon>Caligidae</taxon>
        <taxon>Lepeophtheirus</taxon>
    </lineage>
</organism>
<dbReference type="Pfam" id="PF00670">
    <property type="entry name" value="AdoHcyase_NAD"/>
    <property type="match status" value="1"/>
</dbReference>
<dbReference type="GO" id="GO:0006730">
    <property type="term" value="P:one-carbon metabolic process"/>
    <property type="evidence" value="ECO:0007669"/>
    <property type="project" value="UniProtKB-KW"/>
</dbReference>
<protein>
    <submittedName>
        <fullName evidence="6">E3.3.1.1</fullName>
        <ecNumber evidence="6">3.3.1.1</ecNumber>
    </submittedName>
</protein>
<dbReference type="SUPFAM" id="SSF51735">
    <property type="entry name" value="NAD(P)-binding Rossmann-fold domains"/>
    <property type="match status" value="1"/>
</dbReference>
<dbReference type="PANTHER" id="PTHR23420">
    <property type="entry name" value="ADENOSYLHOMOCYSTEINASE"/>
    <property type="match status" value="1"/>
</dbReference>
<dbReference type="InterPro" id="IPR000043">
    <property type="entry name" value="Adenosylhomocysteinase-like"/>
</dbReference>
<sequence length="241" mass="26458">MPGLMHLRKKYGPSKPIKGARIAGCLHITIQTAHPRSCCSSTGKGWHSILCMESRGNEDYIWCVEQTLTFPDGNPPNMILDDGGDLSNLVHEKYPQFLEGIKGVSEETTTGVHNLYKMFKTGKLKVPTININGAVTKCKFDNLYGCRESLLDGIKRVTDIMHAGKVSLFGSFGDVGKRSTQSLRGFGYRVIITEVDPINALQAACEGYEVATMEDAVGRCTIFVTKLLVARTLSLENISPK</sequence>
<dbReference type="SUPFAM" id="SSF52283">
    <property type="entry name" value="Formate/glycerate dehydrogenase catalytic domain-like"/>
    <property type="match status" value="1"/>
</dbReference>
<dbReference type="SMART" id="SM00996">
    <property type="entry name" value="AdoHcyase"/>
    <property type="match status" value="1"/>
</dbReference>
<evidence type="ECO:0000256" key="3">
    <source>
        <dbReference type="ARBA" id="ARBA00022563"/>
    </source>
</evidence>
<dbReference type="GO" id="GO:0004013">
    <property type="term" value="F:adenosylhomocysteinase activity"/>
    <property type="evidence" value="ECO:0007669"/>
    <property type="project" value="TreeGrafter"/>
</dbReference>
<evidence type="ECO:0000256" key="4">
    <source>
        <dbReference type="ARBA" id="ARBA00023027"/>
    </source>
</evidence>
<dbReference type="Gene3D" id="3.40.50.1480">
    <property type="entry name" value="Adenosylhomocysteinase-like"/>
    <property type="match status" value="3"/>
</dbReference>
<dbReference type="OrthoDB" id="10007170at2759"/>
<keyword evidence="7" id="KW-1185">Reference proteome</keyword>
<comment type="similarity">
    <text evidence="2">Belongs to the adenosylhomocysteinase family.</text>
</comment>
<dbReference type="Pfam" id="PF05221">
    <property type="entry name" value="AdoHcyase"/>
    <property type="match status" value="2"/>
</dbReference>
<keyword evidence="4" id="KW-0520">NAD</keyword>
<comment type="cofactor">
    <cofactor evidence="1">
        <name>NAD(+)</name>
        <dbReference type="ChEBI" id="CHEBI:57540"/>
    </cofactor>
</comment>
<dbReference type="EC" id="3.3.1.1" evidence="6"/>